<dbReference type="Pfam" id="PF01874">
    <property type="entry name" value="CitG"/>
    <property type="match status" value="1"/>
</dbReference>
<dbReference type="PANTHER" id="PTHR30201">
    <property type="entry name" value="TRIPHOSPHORIBOSYL-DEPHOSPHO-COA SYNTHASE"/>
    <property type="match status" value="1"/>
</dbReference>
<dbReference type="Proteomes" id="UP000198584">
    <property type="component" value="Unassembled WGS sequence"/>
</dbReference>
<dbReference type="RefSeq" id="WP_093043640.1">
    <property type="nucleotide sequence ID" value="NZ_FNQR01000004.1"/>
</dbReference>
<name>A0A1H4AJS4_9BACI</name>
<keyword evidence="7" id="KW-1185">Reference proteome</keyword>
<gene>
    <name evidence="6" type="ORF">SAMN05421743_104113</name>
</gene>
<dbReference type="InterPro" id="IPR002736">
    <property type="entry name" value="CitG"/>
</dbReference>
<evidence type="ECO:0000256" key="5">
    <source>
        <dbReference type="ARBA" id="ARBA00022840"/>
    </source>
</evidence>
<organism evidence="6 7">
    <name type="scientific">Thalassobacillus cyri</name>
    <dbReference type="NCBI Taxonomy" id="571932"/>
    <lineage>
        <taxon>Bacteria</taxon>
        <taxon>Bacillati</taxon>
        <taxon>Bacillota</taxon>
        <taxon>Bacilli</taxon>
        <taxon>Bacillales</taxon>
        <taxon>Bacillaceae</taxon>
        <taxon>Thalassobacillus</taxon>
    </lineage>
</organism>
<dbReference type="InterPro" id="IPR017555">
    <property type="entry name" value="TriPribosyl-deP-CoA_syn"/>
</dbReference>
<dbReference type="HAMAP" id="MF_01883">
    <property type="entry name" value="MdcB"/>
    <property type="match status" value="1"/>
</dbReference>
<dbReference type="EC" id="2.4.2.52" evidence="2"/>
<proteinExistence type="inferred from homology"/>
<dbReference type="NCBIfam" id="TIGR03132">
    <property type="entry name" value="malonate_mdcB"/>
    <property type="match status" value="1"/>
</dbReference>
<keyword evidence="5" id="KW-0067">ATP-binding</keyword>
<sequence length="292" mass="31243">MYWDNAEACGTQLSELAVNALVEEAELTPKPGLVDRDDSGAHQDLNFGLMVRSADSLKSTFADIGSAAFLQEPNQELREKIALIGRVGEKKMFEAVGTNTHKGAIWALGLLVASAAVHLPGTRLEKITGTAGEIACFTDRKAPEISTNGSNVQQRFGVKGAREEAQQGFPHVIRVALPVLQEARQKGMSESMARLEALIQLISHVDDTCILHRGGIAALSAAKMKSKNIIQLGGVATAEGWEALSQLEQTLLKYNASPGGSADLLAAALFLDRLEKETSNPTESEKTNVILV</sequence>
<dbReference type="NCBIfam" id="NF002315">
    <property type="entry name" value="PRK01237.1"/>
    <property type="match status" value="1"/>
</dbReference>
<dbReference type="OrthoDB" id="114886at2"/>
<dbReference type="STRING" id="571932.SAMN05421743_104113"/>
<evidence type="ECO:0000313" key="7">
    <source>
        <dbReference type="Proteomes" id="UP000198584"/>
    </source>
</evidence>
<evidence type="ECO:0000256" key="3">
    <source>
        <dbReference type="ARBA" id="ARBA00022679"/>
    </source>
</evidence>
<dbReference type="GO" id="GO:0046917">
    <property type="term" value="F:triphosphoribosyl-dephospho-CoA synthase activity"/>
    <property type="evidence" value="ECO:0007669"/>
    <property type="project" value="UniProtKB-EC"/>
</dbReference>
<evidence type="ECO:0000256" key="1">
    <source>
        <dbReference type="ARBA" id="ARBA00001210"/>
    </source>
</evidence>
<dbReference type="GO" id="GO:0051191">
    <property type="term" value="P:prosthetic group biosynthetic process"/>
    <property type="evidence" value="ECO:0007669"/>
    <property type="project" value="TreeGrafter"/>
</dbReference>
<dbReference type="PANTHER" id="PTHR30201:SF2">
    <property type="entry name" value="2-(5''-TRIPHOSPHORIBOSYL)-3'-DEPHOSPHOCOENZYME-A SYNTHASE"/>
    <property type="match status" value="1"/>
</dbReference>
<dbReference type="Gene3D" id="1.10.4200.10">
    <property type="entry name" value="Triphosphoribosyl-dephospho-CoA protein"/>
    <property type="match status" value="2"/>
</dbReference>
<dbReference type="EMBL" id="FNQR01000004">
    <property type="protein sequence ID" value="SEA35904.1"/>
    <property type="molecule type" value="Genomic_DNA"/>
</dbReference>
<accession>A0A1H4AJS4</accession>
<evidence type="ECO:0000256" key="4">
    <source>
        <dbReference type="ARBA" id="ARBA00022741"/>
    </source>
</evidence>
<keyword evidence="4" id="KW-0547">Nucleotide-binding</keyword>
<comment type="catalytic activity">
    <reaction evidence="1">
        <text>3'-dephospho-CoA + ATP = 2'-(5''-triphospho-alpha-D-ribosyl)-3'-dephospho-CoA + adenine</text>
        <dbReference type="Rhea" id="RHEA:15117"/>
        <dbReference type="ChEBI" id="CHEBI:16708"/>
        <dbReference type="ChEBI" id="CHEBI:30616"/>
        <dbReference type="ChEBI" id="CHEBI:57328"/>
        <dbReference type="ChEBI" id="CHEBI:61378"/>
        <dbReference type="EC" id="2.4.2.52"/>
    </reaction>
</comment>
<dbReference type="AlphaFoldDB" id="A0A1H4AJS4"/>
<dbReference type="GO" id="GO:0005524">
    <property type="term" value="F:ATP binding"/>
    <property type="evidence" value="ECO:0007669"/>
    <property type="project" value="UniProtKB-KW"/>
</dbReference>
<keyword evidence="3" id="KW-0808">Transferase</keyword>
<reference evidence="6 7" key="1">
    <citation type="submission" date="2016-10" db="EMBL/GenBank/DDBJ databases">
        <authorList>
            <person name="de Groot N.N."/>
        </authorList>
    </citation>
    <scope>NUCLEOTIDE SEQUENCE [LARGE SCALE GENOMIC DNA]</scope>
    <source>
        <strain evidence="6 7">CCM7597</strain>
    </source>
</reference>
<evidence type="ECO:0000256" key="2">
    <source>
        <dbReference type="ARBA" id="ARBA00012074"/>
    </source>
</evidence>
<protein>
    <recommendedName>
        <fullName evidence="2">triphosphoribosyl-dephospho-CoA synthase</fullName>
        <ecNumber evidence="2">2.4.2.52</ecNumber>
    </recommendedName>
</protein>
<evidence type="ECO:0000313" key="6">
    <source>
        <dbReference type="EMBL" id="SEA35904.1"/>
    </source>
</evidence>